<comment type="caution">
    <text evidence="1">The sequence shown here is derived from an EMBL/GenBank/DDBJ whole genome shotgun (WGS) entry which is preliminary data.</text>
</comment>
<organism evidence="1 2">
    <name type="scientific">Favolaschia claudopus</name>
    <dbReference type="NCBI Taxonomy" id="2862362"/>
    <lineage>
        <taxon>Eukaryota</taxon>
        <taxon>Fungi</taxon>
        <taxon>Dikarya</taxon>
        <taxon>Basidiomycota</taxon>
        <taxon>Agaricomycotina</taxon>
        <taxon>Agaricomycetes</taxon>
        <taxon>Agaricomycetidae</taxon>
        <taxon>Agaricales</taxon>
        <taxon>Marasmiineae</taxon>
        <taxon>Mycenaceae</taxon>
        <taxon>Favolaschia</taxon>
    </lineage>
</organism>
<keyword evidence="2" id="KW-1185">Reference proteome</keyword>
<accession>A0AAW0A6X4</accession>
<dbReference type="Proteomes" id="UP001362999">
    <property type="component" value="Unassembled WGS sequence"/>
</dbReference>
<protein>
    <submittedName>
        <fullName evidence="1">Uncharacterized protein</fullName>
    </submittedName>
</protein>
<reference evidence="1 2" key="1">
    <citation type="journal article" date="2024" name="J Genomics">
        <title>Draft genome sequencing and assembly of Favolaschia claudopus CIRM-BRFM 2984 isolated from oak limbs.</title>
        <authorList>
            <person name="Navarro D."/>
            <person name="Drula E."/>
            <person name="Chaduli D."/>
            <person name="Cazenave R."/>
            <person name="Ahrendt S."/>
            <person name="Wang J."/>
            <person name="Lipzen A."/>
            <person name="Daum C."/>
            <person name="Barry K."/>
            <person name="Grigoriev I.V."/>
            <person name="Favel A."/>
            <person name="Rosso M.N."/>
            <person name="Martin F."/>
        </authorList>
    </citation>
    <scope>NUCLEOTIDE SEQUENCE [LARGE SCALE GENOMIC DNA]</scope>
    <source>
        <strain evidence="1 2">CIRM-BRFM 2984</strain>
    </source>
</reference>
<evidence type="ECO:0000313" key="1">
    <source>
        <dbReference type="EMBL" id="KAK7001660.1"/>
    </source>
</evidence>
<gene>
    <name evidence="1" type="ORF">R3P38DRAFT_1782541</name>
</gene>
<proteinExistence type="predicted"/>
<evidence type="ECO:0000313" key="2">
    <source>
        <dbReference type="Proteomes" id="UP001362999"/>
    </source>
</evidence>
<name>A0AAW0A6X4_9AGAR</name>
<sequence length="193" mass="21539">MVKSTDGHSSNYDGGWMFLLQNISASLPDMNLVFNHRDELRIAFDARAPNTDRGALTVNDAAPFQNQPAPTSKFYTDEKHCLVPNAPNGFLTYANNANSFLLYSALLAPTSLRTYTPFSVRPRYTWGWRAVATRGKTRTYVCSQQTQITWFALGSILEIFTEHHLTSRSDLRAFACRVAVSDGGLTGWESFAS</sequence>
<dbReference type="AlphaFoldDB" id="A0AAW0A6X4"/>
<dbReference type="EMBL" id="JAWWNJ010000082">
    <property type="protein sequence ID" value="KAK7001660.1"/>
    <property type="molecule type" value="Genomic_DNA"/>
</dbReference>